<name>A0A699ZNF6_HAELA</name>
<keyword evidence="2" id="KW-1185">Reference proteome</keyword>
<accession>A0A699ZNF6</accession>
<dbReference type="EMBL" id="BLLF01002338">
    <property type="protein sequence ID" value="GFH23701.1"/>
    <property type="molecule type" value="Genomic_DNA"/>
</dbReference>
<dbReference type="AlphaFoldDB" id="A0A699ZNF6"/>
<organism evidence="1 2">
    <name type="scientific">Haematococcus lacustris</name>
    <name type="common">Green alga</name>
    <name type="synonym">Haematococcus pluvialis</name>
    <dbReference type="NCBI Taxonomy" id="44745"/>
    <lineage>
        <taxon>Eukaryota</taxon>
        <taxon>Viridiplantae</taxon>
        <taxon>Chlorophyta</taxon>
        <taxon>core chlorophytes</taxon>
        <taxon>Chlorophyceae</taxon>
        <taxon>CS clade</taxon>
        <taxon>Chlamydomonadales</taxon>
        <taxon>Haematococcaceae</taxon>
        <taxon>Haematococcus</taxon>
    </lineage>
</organism>
<sequence>MDDWLLRQHPAKVVSLAFSRSDGKGSLSLRQLAHNQRSMMVFGRVVLAKTHNASGGSKAARFTTTDSNLAAAWASRLGLPTVQVPSMVFFRGPGAEAEVLVVKPGQGGKELEAQINKQGLMWQVIPCWLLLATAHPIM</sequence>
<reference evidence="1 2" key="1">
    <citation type="submission" date="2020-02" db="EMBL/GenBank/DDBJ databases">
        <title>Draft genome sequence of Haematococcus lacustris strain NIES-144.</title>
        <authorList>
            <person name="Morimoto D."/>
            <person name="Nakagawa S."/>
            <person name="Yoshida T."/>
            <person name="Sawayama S."/>
        </authorList>
    </citation>
    <scope>NUCLEOTIDE SEQUENCE [LARGE SCALE GENOMIC DNA]</scope>
    <source>
        <strain evidence="1 2">NIES-144</strain>
    </source>
</reference>
<gene>
    <name evidence="1" type="ORF">HaLaN_21355</name>
</gene>
<evidence type="ECO:0000313" key="2">
    <source>
        <dbReference type="Proteomes" id="UP000485058"/>
    </source>
</evidence>
<proteinExistence type="predicted"/>
<protein>
    <submittedName>
        <fullName evidence="1">J domain-containing protein</fullName>
    </submittedName>
</protein>
<comment type="caution">
    <text evidence="1">The sequence shown here is derived from an EMBL/GenBank/DDBJ whole genome shotgun (WGS) entry which is preliminary data.</text>
</comment>
<evidence type="ECO:0000313" key="1">
    <source>
        <dbReference type="EMBL" id="GFH23701.1"/>
    </source>
</evidence>
<dbReference type="Proteomes" id="UP000485058">
    <property type="component" value="Unassembled WGS sequence"/>
</dbReference>